<organism evidence="1 2">
    <name type="scientific">Niastella caeni</name>
    <dbReference type="NCBI Taxonomy" id="2569763"/>
    <lineage>
        <taxon>Bacteria</taxon>
        <taxon>Pseudomonadati</taxon>
        <taxon>Bacteroidota</taxon>
        <taxon>Chitinophagia</taxon>
        <taxon>Chitinophagales</taxon>
        <taxon>Chitinophagaceae</taxon>
        <taxon>Niastella</taxon>
    </lineage>
</organism>
<dbReference type="AlphaFoldDB" id="A0A4S8HVA3"/>
<gene>
    <name evidence="1" type="ORF">FAM09_13700</name>
</gene>
<name>A0A4S8HVA3_9BACT</name>
<dbReference type="OrthoDB" id="9794147at2"/>
<comment type="caution">
    <text evidence="1">The sequence shown here is derived from an EMBL/GenBank/DDBJ whole genome shotgun (WGS) entry which is preliminary data.</text>
</comment>
<reference evidence="1 2" key="1">
    <citation type="submission" date="2019-04" db="EMBL/GenBank/DDBJ databases">
        <title>Niastella caeni sp. nov., isolated from activated sludge.</title>
        <authorList>
            <person name="Sheng M."/>
        </authorList>
    </citation>
    <scope>NUCLEOTIDE SEQUENCE [LARGE SCALE GENOMIC DNA]</scope>
    <source>
        <strain evidence="1 2">HX-2-15</strain>
    </source>
</reference>
<evidence type="ECO:0008006" key="3">
    <source>
        <dbReference type="Google" id="ProtNLM"/>
    </source>
</evidence>
<evidence type="ECO:0000313" key="2">
    <source>
        <dbReference type="Proteomes" id="UP000306918"/>
    </source>
</evidence>
<dbReference type="RefSeq" id="WP_136577685.1">
    <property type="nucleotide sequence ID" value="NZ_STFF01000003.1"/>
</dbReference>
<proteinExistence type="predicted"/>
<dbReference type="Proteomes" id="UP000306918">
    <property type="component" value="Unassembled WGS sequence"/>
</dbReference>
<keyword evidence="2" id="KW-1185">Reference proteome</keyword>
<protein>
    <recommendedName>
        <fullName evidence="3">YceI family protein</fullName>
    </recommendedName>
</protein>
<accession>A0A4S8HVA3</accession>
<dbReference type="Gene3D" id="2.40.128.110">
    <property type="entry name" value="Lipid/polyisoprenoid-binding, YceI-like"/>
    <property type="match status" value="1"/>
</dbReference>
<sequence length="200" mass="23000">MKLILLLFGTILFSHEPRHSAERWVIQKSSNLSIEGRSNINSFRCDIKEYLLPDTIYLFKDEQAMKPFTIKGALSINIKQFDCHQKYITNDFRKTLKANEQPKLKINLLNIGYNNGNAKNIKGWVSIELAGTIKKKEIDYQVQTRESDMLELNGSRKFSFSEFGLKPQQKLAGLIKVEDELTIRFQLILLPIKPGHSASL</sequence>
<dbReference type="InterPro" id="IPR036761">
    <property type="entry name" value="TTHA0802/YceI-like_sf"/>
</dbReference>
<dbReference type="EMBL" id="STFF01000003">
    <property type="protein sequence ID" value="THU39553.1"/>
    <property type="molecule type" value="Genomic_DNA"/>
</dbReference>
<evidence type="ECO:0000313" key="1">
    <source>
        <dbReference type="EMBL" id="THU39553.1"/>
    </source>
</evidence>
<dbReference type="SUPFAM" id="SSF101874">
    <property type="entry name" value="YceI-like"/>
    <property type="match status" value="1"/>
</dbReference>